<dbReference type="GO" id="GO:0060090">
    <property type="term" value="F:molecular adaptor activity"/>
    <property type="evidence" value="ECO:0007669"/>
    <property type="project" value="InterPro"/>
</dbReference>
<feature type="compositionally biased region" description="Low complexity" evidence="7">
    <location>
        <begin position="264"/>
        <end position="274"/>
    </location>
</feature>
<dbReference type="PANTHER" id="PTHR44981:SF1">
    <property type="entry name" value="A-KINASE ANCHOR PROTEIN 9"/>
    <property type="match status" value="1"/>
</dbReference>
<dbReference type="InterPro" id="IPR019528">
    <property type="entry name" value="PACT_domain"/>
</dbReference>
<dbReference type="GO" id="GO:0005737">
    <property type="term" value="C:cytoplasm"/>
    <property type="evidence" value="ECO:0007669"/>
    <property type="project" value="UniProtKB-ARBA"/>
</dbReference>
<feature type="compositionally biased region" description="Polar residues" evidence="7">
    <location>
        <begin position="1355"/>
        <end position="1369"/>
    </location>
</feature>
<feature type="compositionally biased region" description="Low complexity" evidence="7">
    <location>
        <begin position="1513"/>
        <end position="1527"/>
    </location>
</feature>
<feature type="region of interest" description="Disordered" evidence="7">
    <location>
        <begin position="695"/>
        <end position="731"/>
    </location>
</feature>
<dbReference type="GO" id="GO:0007165">
    <property type="term" value="P:signal transduction"/>
    <property type="evidence" value="ECO:0007669"/>
    <property type="project" value="InterPro"/>
</dbReference>
<dbReference type="EMBL" id="JAAKFY010000026">
    <property type="protein sequence ID" value="KAF3833985.1"/>
    <property type="molecule type" value="Genomic_DNA"/>
</dbReference>
<feature type="region of interest" description="Disordered" evidence="7">
    <location>
        <begin position="1204"/>
        <end position="1230"/>
    </location>
</feature>
<keyword evidence="5" id="KW-0206">Cytoskeleton</keyword>
<keyword evidence="4 6" id="KW-0175">Coiled coil</keyword>
<reference evidence="9 10" key="1">
    <citation type="submission" date="2020-03" db="EMBL/GenBank/DDBJ databases">
        <title>Dissostichus mawsoni Genome sequencing and assembly.</title>
        <authorList>
            <person name="Park H."/>
        </authorList>
    </citation>
    <scope>NUCLEOTIDE SEQUENCE [LARGE SCALE GENOMIC DNA]</scope>
    <source>
        <strain evidence="9">DM0001</strain>
        <tissue evidence="9">Muscle</tissue>
    </source>
</reference>
<keyword evidence="2" id="KW-0963">Cytoplasm</keyword>
<evidence type="ECO:0000256" key="6">
    <source>
        <dbReference type="SAM" id="Coils"/>
    </source>
</evidence>
<evidence type="ECO:0000256" key="4">
    <source>
        <dbReference type="ARBA" id="ARBA00023054"/>
    </source>
</evidence>
<feature type="compositionally biased region" description="Basic and acidic residues" evidence="7">
    <location>
        <begin position="1218"/>
        <end position="1230"/>
    </location>
</feature>
<feature type="region of interest" description="Disordered" evidence="7">
    <location>
        <begin position="658"/>
        <end position="678"/>
    </location>
</feature>
<evidence type="ECO:0000256" key="7">
    <source>
        <dbReference type="SAM" id="MobiDB-lite"/>
    </source>
</evidence>
<feature type="region of interest" description="Disordered" evidence="7">
    <location>
        <begin position="264"/>
        <end position="285"/>
    </location>
</feature>
<dbReference type="GO" id="GO:0005813">
    <property type="term" value="C:centrosome"/>
    <property type="evidence" value="ECO:0007669"/>
    <property type="project" value="UniProtKB-SubCell"/>
</dbReference>
<feature type="compositionally biased region" description="Polar residues" evidence="7">
    <location>
        <begin position="1679"/>
        <end position="1691"/>
    </location>
</feature>
<name>A0A7J5XAF7_DISMA</name>
<keyword evidence="10" id="KW-1185">Reference proteome</keyword>
<feature type="region of interest" description="Disordered" evidence="7">
    <location>
        <begin position="1013"/>
        <end position="1043"/>
    </location>
</feature>
<dbReference type="PANTHER" id="PTHR44981">
    <property type="entry name" value="PERICENTRIN-LIKE PROTEIN, ISOFORM F"/>
    <property type="match status" value="1"/>
</dbReference>
<organism evidence="9 10">
    <name type="scientific">Dissostichus mawsoni</name>
    <name type="common">Antarctic cod</name>
    <dbReference type="NCBI Taxonomy" id="36200"/>
    <lineage>
        <taxon>Eukaryota</taxon>
        <taxon>Metazoa</taxon>
        <taxon>Chordata</taxon>
        <taxon>Craniata</taxon>
        <taxon>Vertebrata</taxon>
        <taxon>Euteleostomi</taxon>
        <taxon>Actinopterygii</taxon>
        <taxon>Neopterygii</taxon>
        <taxon>Teleostei</taxon>
        <taxon>Neoteleostei</taxon>
        <taxon>Acanthomorphata</taxon>
        <taxon>Eupercaria</taxon>
        <taxon>Perciformes</taxon>
        <taxon>Notothenioidei</taxon>
        <taxon>Nototheniidae</taxon>
        <taxon>Dissostichus</taxon>
    </lineage>
</organism>
<dbReference type="OrthoDB" id="2020852at2759"/>
<evidence type="ECO:0000313" key="10">
    <source>
        <dbReference type="Proteomes" id="UP000518266"/>
    </source>
</evidence>
<feature type="compositionally biased region" description="Basic and acidic residues" evidence="7">
    <location>
        <begin position="1026"/>
        <end position="1035"/>
    </location>
</feature>
<evidence type="ECO:0000256" key="1">
    <source>
        <dbReference type="ARBA" id="ARBA00004300"/>
    </source>
</evidence>
<feature type="compositionally biased region" description="Gly residues" evidence="7">
    <location>
        <begin position="1715"/>
        <end position="1726"/>
    </location>
</feature>
<protein>
    <recommendedName>
        <fullName evidence="8">Pericentrin/AKAP-450 centrosomal targeting domain-containing protein</fullName>
    </recommendedName>
</protein>
<feature type="compositionally biased region" description="Polar residues" evidence="7">
    <location>
        <begin position="695"/>
        <end position="709"/>
    </location>
</feature>
<accession>A0A7J5XAF7</accession>
<comment type="caution">
    <text evidence="9">The sequence shown here is derived from an EMBL/GenBank/DDBJ whole genome shotgun (WGS) entry which is preliminary data.</text>
</comment>
<feature type="region of interest" description="Disordered" evidence="7">
    <location>
        <begin position="1286"/>
        <end position="1389"/>
    </location>
</feature>
<evidence type="ECO:0000259" key="8">
    <source>
        <dbReference type="Pfam" id="PF10495"/>
    </source>
</evidence>
<feature type="region of interest" description="Disordered" evidence="7">
    <location>
        <begin position="1505"/>
        <end position="1527"/>
    </location>
</feature>
<feature type="region of interest" description="Disordered" evidence="7">
    <location>
        <begin position="374"/>
        <end position="395"/>
    </location>
</feature>
<evidence type="ECO:0000256" key="5">
    <source>
        <dbReference type="ARBA" id="ARBA00023212"/>
    </source>
</evidence>
<feature type="region of interest" description="Disordered" evidence="7">
    <location>
        <begin position="1679"/>
        <end position="1744"/>
    </location>
</feature>
<dbReference type="Proteomes" id="UP000518266">
    <property type="component" value="Unassembled WGS sequence"/>
</dbReference>
<dbReference type="InterPro" id="IPR028745">
    <property type="entry name" value="AKAP9/Pericentrin"/>
</dbReference>
<evidence type="ECO:0000256" key="2">
    <source>
        <dbReference type="ARBA" id="ARBA00022490"/>
    </source>
</evidence>
<keyword evidence="3" id="KW-0597">Phosphoprotein</keyword>
<feature type="compositionally biased region" description="Basic and acidic residues" evidence="7">
    <location>
        <begin position="276"/>
        <end position="285"/>
    </location>
</feature>
<feature type="coiled-coil region" evidence="6">
    <location>
        <begin position="1049"/>
        <end position="1101"/>
    </location>
</feature>
<proteinExistence type="predicted"/>
<comment type="subcellular location">
    <subcellularLocation>
        <location evidence="1">Cytoplasm</location>
        <location evidence="1">Cytoskeleton</location>
        <location evidence="1">Microtubule organizing center</location>
        <location evidence="1">Centrosome</location>
    </subcellularLocation>
</comment>
<gene>
    <name evidence="9" type="ORF">F7725_025189</name>
</gene>
<evidence type="ECO:0000313" key="9">
    <source>
        <dbReference type="EMBL" id="KAF3833985.1"/>
    </source>
</evidence>
<sequence length="2058" mass="232428">MLQVETHPDEITFYSLVMEEKDREIALLNEQITKLQHMETASDNKEMDQRDELIKDQESQVQCLQGEQERLKRNNEEEIEQLNAVIDRLQQELANIEQKQAAEEDEDPKAESESATQGPSKEEYDEMKQRMDLATKEVNTLKSEHGKLFETYLRLKESAEALAETEKLDNLEGELEDALREKTAGFVVMQAQVHALQQSATSRVEELDLRIQELQVLVDEKDDELSRCRLLLEQTQNHADGLQQRVSNLEDGLREKLASVLDTQASLQQQSQASKENQEKQRHAEVKPDVEPHVYDFGDFGIPKMDFSGLSQARPAPTGKVFHLTQRLRELEVGLSGMQKDQELQKQLLSSSEEEVMEYERRLAVLMDLLSQMKTKTPQRTSPAGKATSAVEQPAAGSELLQELQEVRDEASATKEQLSSSKESCSRLQEELRVSSGSCKETKGSDLHQELMEAQNEAAATKEELNSSRESLEKLQELLQEREMTIAQLKGELFEVSQTFISPHLKYDRYDSCLLRDVRLFYDNWLTIFQIILKVQADEERATMTELLQEVRDDAASTKEELGRYRQHNDNLQEEIQAREVSFSKLKEELQGLRTNVDTTKEELSRYRQHNERLQEELQVPPRGSNSLDEGGSFWSSIYFSLTFTLSLSSTCRCFLLPTQPKRKGGKQPAGRGEQRQRENISLQEELCPFQPAPLQQVSQRPSEQQLEQQHAAVTHSSTQTEPLQMSDLGPDIESASKEEMEEVIEDFQEKIGQMQELHAAEILDMEARHISESEGLRRDTQALEDECKALKAVIDKLRSREAPTSRQDRPTTRFKDGYTSDSSSDYSQRTGFDFPNLQQEFRTTPEGARRETDDHLPDRIKVHQEGMQVLSLSEIPLTEGDPDGQFSVPSWVKERDALMATVESLKGLITQMQTHRGTQTSGGADWRAELLDAVQQVFMRERSVLKSALYSQLDLLDTSDAIIHLNQLERRLAEQDSMHREAMGSLHTSERSSLISEIHQLRIQLEHLHQGQQGAQPAVSLGGERSLREQREGGGADGSAEADRLLVEEELKTELSQTKLELETTLKAQLKHLKELDTLRAEVSQKAVEVEALSDQLTEERKRSRDAQWAMEKEKCRTVRDEEIQREELEDLQLALGEQKSCVAQLTLTLDQQRQASSRLSQQGEQETLSLQRRLQELQVQLETERAKALEISTALGRERELRAVVSSDGGPSSGQRVDESKRGLSKEGSLLERLQRELDDKHAKVEAQKLEVVRKEEELNLGSQRSRRDQEALLDARAQLERLEVRMSETQEQLEGETERRKGLEEEKEKLEERLHQSGEQRGGREGSAPLQGDGQSQAASESTDRTKDWVFQQKSGNGQSATSTTAPHMGASPATHSSGPHHGPWRTADKIFGKLHLISSKIRGMANKTTGRLTAEVDSEELSWVQSNVDEVITMLQQSPGLPSIPESVSLLTGGSSSSSNSLTERLLRQNAELTGFVSRLTEEKNDLRNHTLRLEEELRRYRQAGLGPDDSSSSRRGGSKSDSAGLILSQEREVWTREKLRLEKALILAQAQVARLRGEMRSDALREITGPESDNAALKRMYGKYLRSESFRKALIYQKKYLLLLLGGFQECEEATLSLLSRMGGRPALPGLDPSSQRRRGLMRFRSAVRVSIALSRMRFLVKRWHRATGMISTTSSSVHKNGTRQILGTEARDSPYLHPGSVEMYRERGSGGGSGGGGVSSGRGRSGRESPRSAVSSTQHRIHMAGDHGALTCSHLQSYDPDRALTDYISRLEALQRRLGSVTSGGCYWISYTTLSLTCSGIDEGLQDVVHFLSRLPALLSHLGKNVLDLSVSIVPLPNKKELSHVLIHHAADLLPMQAAAGRQDDQLRQGLEQVLILAVEHQCGCFTAQQITVWRLFEQHFSNISQSESDDRSSQHHGAAVDDLQEEAGQCDELAVGRSKEALQEAVAGLVEQNEDGQRVLYLFLDIQRQPDVSAEEELRRFPLRIQHRQFRHDLRPDPQVLQGLVVRLQLQIQMVKYCCVSCERRMPSMICCTVVLLPCFSSTERYEPSMR</sequence>
<evidence type="ECO:0000256" key="3">
    <source>
        <dbReference type="ARBA" id="ARBA00022553"/>
    </source>
</evidence>
<feature type="region of interest" description="Disordered" evidence="7">
    <location>
        <begin position="799"/>
        <end position="833"/>
    </location>
</feature>
<feature type="compositionally biased region" description="Basic and acidic residues" evidence="7">
    <location>
        <begin position="799"/>
        <end position="819"/>
    </location>
</feature>
<feature type="coiled-coil region" evidence="6">
    <location>
        <begin position="541"/>
        <end position="617"/>
    </location>
</feature>
<feature type="region of interest" description="Disordered" evidence="7">
    <location>
        <begin position="98"/>
        <end position="127"/>
    </location>
</feature>
<dbReference type="Pfam" id="PF10495">
    <property type="entry name" value="PACT_coil_coil"/>
    <property type="match status" value="1"/>
</dbReference>
<feature type="domain" description="Pericentrin/AKAP-450 centrosomal targeting" evidence="8">
    <location>
        <begin position="1588"/>
        <end position="1669"/>
    </location>
</feature>
<feature type="compositionally biased region" description="Polar residues" evidence="7">
    <location>
        <begin position="715"/>
        <end position="724"/>
    </location>
</feature>
<feature type="compositionally biased region" description="Basic and acidic residues" evidence="7">
    <location>
        <begin position="1299"/>
        <end position="1327"/>
    </location>
</feature>